<sequence length="44" mass="4781">DPELRARLGAAGRARVLANFTWARAAAGTAELYRQAITARGVRR</sequence>
<gene>
    <name evidence="1" type="ORF">G3I50_37000</name>
</gene>
<protein>
    <submittedName>
        <fullName evidence="1">Glycosyltransferase family 4 protein</fullName>
    </submittedName>
</protein>
<dbReference type="Gene3D" id="3.40.50.2000">
    <property type="entry name" value="Glycogen Phosphorylase B"/>
    <property type="match status" value="1"/>
</dbReference>
<organism evidence="1 2">
    <name type="scientific">Streptomyces parvus</name>
    <dbReference type="NCBI Taxonomy" id="66428"/>
    <lineage>
        <taxon>Bacteria</taxon>
        <taxon>Bacillati</taxon>
        <taxon>Actinomycetota</taxon>
        <taxon>Actinomycetes</taxon>
        <taxon>Kitasatosporales</taxon>
        <taxon>Streptomycetaceae</taxon>
        <taxon>Streptomyces</taxon>
    </lineage>
</organism>
<dbReference type="GO" id="GO:0016740">
    <property type="term" value="F:transferase activity"/>
    <property type="evidence" value="ECO:0007669"/>
    <property type="project" value="UniProtKB-KW"/>
</dbReference>
<proteinExistence type="predicted"/>
<feature type="non-terminal residue" evidence="1">
    <location>
        <position position="1"/>
    </location>
</feature>
<accession>A0A7K3S8H4</accession>
<reference evidence="1 2" key="1">
    <citation type="submission" date="2020-01" db="EMBL/GenBank/DDBJ databases">
        <title>Insect and environment-associated Actinomycetes.</title>
        <authorList>
            <person name="Currrie C."/>
            <person name="Chevrette M."/>
            <person name="Carlson C."/>
            <person name="Stubbendieck R."/>
            <person name="Wendt-Pienkowski E."/>
        </authorList>
    </citation>
    <scope>NUCLEOTIDE SEQUENCE [LARGE SCALE GENOMIC DNA]</scope>
    <source>
        <strain evidence="1 2">SID7590</strain>
    </source>
</reference>
<evidence type="ECO:0000313" key="1">
    <source>
        <dbReference type="EMBL" id="NEC23808.1"/>
    </source>
</evidence>
<dbReference type="EMBL" id="JAAGMP010001648">
    <property type="protein sequence ID" value="NEC23808.1"/>
    <property type="molecule type" value="Genomic_DNA"/>
</dbReference>
<comment type="caution">
    <text evidence="1">The sequence shown here is derived from an EMBL/GenBank/DDBJ whole genome shotgun (WGS) entry which is preliminary data.</text>
</comment>
<evidence type="ECO:0000313" key="2">
    <source>
        <dbReference type="Proteomes" id="UP000469670"/>
    </source>
</evidence>
<keyword evidence="1" id="KW-0808">Transferase</keyword>
<dbReference type="AlphaFoldDB" id="A0A7K3S8H4"/>
<dbReference type="SUPFAM" id="SSF53756">
    <property type="entry name" value="UDP-Glycosyltransferase/glycogen phosphorylase"/>
    <property type="match status" value="1"/>
</dbReference>
<name>A0A7K3S8H4_9ACTN</name>
<dbReference type="Proteomes" id="UP000469670">
    <property type="component" value="Unassembled WGS sequence"/>
</dbReference>